<dbReference type="AlphaFoldDB" id="A0A9N9GMX6"/>
<comment type="caution">
    <text evidence="3">The sequence shown here is derived from an EMBL/GenBank/DDBJ whole genome shotgun (WGS) entry which is preliminary data.</text>
</comment>
<evidence type="ECO:0000256" key="2">
    <source>
        <dbReference type="SAM" id="Phobius"/>
    </source>
</evidence>
<sequence length="87" mass="9873">AVANEGELLIVRCVYRNRRDVSVRVILASLVVGDFIPYTIKNRMDVKQKNQDKCTLTVDHNSKPPTFPPSPEMQDSTSSIAIFTNHW</sequence>
<organism evidence="3 4">
    <name type="scientific">Acaulospora morrowiae</name>
    <dbReference type="NCBI Taxonomy" id="94023"/>
    <lineage>
        <taxon>Eukaryota</taxon>
        <taxon>Fungi</taxon>
        <taxon>Fungi incertae sedis</taxon>
        <taxon>Mucoromycota</taxon>
        <taxon>Glomeromycotina</taxon>
        <taxon>Glomeromycetes</taxon>
        <taxon>Diversisporales</taxon>
        <taxon>Acaulosporaceae</taxon>
        <taxon>Acaulospora</taxon>
    </lineage>
</organism>
<gene>
    <name evidence="3" type="ORF">AMORRO_LOCUS8326</name>
</gene>
<protein>
    <submittedName>
        <fullName evidence="3">16296_t:CDS:1</fullName>
    </submittedName>
</protein>
<feature type="non-terminal residue" evidence="3">
    <location>
        <position position="87"/>
    </location>
</feature>
<feature type="transmembrane region" description="Helical" evidence="2">
    <location>
        <begin position="21"/>
        <end position="40"/>
    </location>
</feature>
<proteinExistence type="predicted"/>
<feature type="region of interest" description="Disordered" evidence="1">
    <location>
        <begin position="56"/>
        <end position="78"/>
    </location>
</feature>
<keyword evidence="2" id="KW-0472">Membrane</keyword>
<reference evidence="3" key="1">
    <citation type="submission" date="2021-06" db="EMBL/GenBank/DDBJ databases">
        <authorList>
            <person name="Kallberg Y."/>
            <person name="Tangrot J."/>
            <person name="Rosling A."/>
        </authorList>
    </citation>
    <scope>NUCLEOTIDE SEQUENCE</scope>
    <source>
        <strain evidence="3">CL551</strain>
    </source>
</reference>
<evidence type="ECO:0000256" key="1">
    <source>
        <dbReference type="SAM" id="MobiDB-lite"/>
    </source>
</evidence>
<evidence type="ECO:0000313" key="4">
    <source>
        <dbReference type="Proteomes" id="UP000789342"/>
    </source>
</evidence>
<name>A0A9N9GMX6_9GLOM</name>
<accession>A0A9N9GMX6</accession>
<dbReference type="EMBL" id="CAJVPV010006994">
    <property type="protein sequence ID" value="CAG8613327.1"/>
    <property type="molecule type" value="Genomic_DNA"/>
</dbReference>
<dbReference type="Proteomes" id="UP000789342">
    <property type="component" value="Unassembled WGS sequence"/>
</dbReference>
<evidence type="ECO:0000313" key="3">
    <source>
        <dbReference type="EMBL" id="CAG8613327.1"/>
    </source>
</evidence>
<keyword evidence="2" id="KW-0812">Transmembrane</keyword>
<keyword evidence="4" id="KW-1185">Reference proteome</keyword>
<keyword evidence="2" id="KW-1133">Transmembrane helix</keyword>